<evidence type="ECO:0000313" key="3">
    <source>
        <dbReference type="Proteomes" id="UP000237105"/>
    </source>
</evidence>
<evidence type="ECO:0000256" key="1">
    <source>
        <dbReference type="SAM" id="MobiDB-lite"/>
    </source>
</evidence>
<feature type="compositionally biased region" description="Basic and acidic residues" evidence="1">
    <location>
        <begin position="1"/>
        <end position="15"/>
    </location>
</feature>
<feature type="region of interest" description="Disordered" evidence="1">
    <location>
        <begin position="1"/>
        <end position="30"/>
    </location>
</feature>
<dbReference type="AlphaFoldDB" id="A0A2P5DUQ3"/>
<gene>
    <name evidence="2" type="ORF">PanWU01x14_030240</name>
</gene>
<name>A0A2P5DUQ3_PARAD</name>
<dbReference type="Proteomes" id="UP000237105">
    <property type="component" value="Unassembled WGS sequence"/>
</dbReference>
<dbReference type="EMBL" id="JXTB01000015">
    <property type="protein sequence ID" value="PON77015.1"/>
    <property type="molecule type" value="Genomic_DNA"/>
</dbReference>
<proteinExistence type="predicted"/>
<comment type="caution">
    <text evidence="2">The sequence shown here is derived from an EMBL/GenBank/DDBJ whole genome shotgun (WGS) entry which is preliminary data.</text>
</comment>
<feature type="non-terminal residue" evidence="2">
    <location>
        <position position="1"/>
    </location>
</feature>
<protein>
    <submittedName>
        <fullName evidence="2">Uncharacterized protein</fullName>
    </submittedName>
</protein>
<organism evidence="2 3">
    <name type="scientific">Parasponia andersonii</name>
    <name type="common">Sponia andersonii</name>
    <dbReference type="NCBI Taxonomy" id="3476"/>
    <lineage>
        <taxon>Eukaryota</taxon>
        <taxon>Viridiplantae</taxon>
        <taxon>Streptophyta</taxon>
        <taxon>Embryophyta</taxon>
        <taxon>Tracheophyta</taxon>
        <taxon>Spermatophyta</taxon>
        <taxon>Magnoliopsida</taxon>
        <taxon>eudicotyledons</taxon>
        <taxon>Gunneridae</taxon>
        <taxon>Pentapetalae</taxon>
        <taxon>rosids</taxon>
        <taxon>fabids</taxon>
        <taxon>Rosales</taxon>
        <taxon>Cannabaceae</taxon>
        <taxon>Parasponia</taxon>
    </lineage>
</organism>
<sequence length="52" mass="5901">SRLHGKNDILKHNDQEFENDPDYPNDWQMTSNALDNTVALSSHSTGDRDSIT</sequence>
<accession>A0A2P5DUQ3</accession>
<keyword evidence="3" id="KW-1185">Reference proteome</keyword>
<reference evidence="3" key="1">
    <citation type="submission" date="2016-06" db="EMBL/GenBank/DDBJ databases">
        <title>Parallel loss of symbiosis genes in relatives of nitrogen-fixing non-legume Parasponia.</title>
        <authorList>
            <person name="Van Velzen R."/>
            <person name="Holmer R."/>
            <person name="Bu F."/>
            <person name="Rutten L."/>
            <person name="Van Zeijl A."/>
            <person name="Liu W."/>
            <person name="Santuari L."/>
            <person name="Cao Q."/>
            <person name="Sharma T."/>
            <person name="Shen D."/>
            <person name="Roswanjaya Y."/>
            <person name="Wardhani T."/>
            <person name="Kalhor M.S."/>
            <person name="Jansen J."/>
            <person name="Van den Hoogen J."/>
            <person name="Gungor B."/>
            <person name="Hartog M."/>
            <person name="Hontelez J."/>
            <person name="Verver J."/>
            <person name="Yang W.-C."/>
            <person name="Schijlen E."/>
            <person name="Repin R."/>
            <person name="Schilthuizen M."/>
            <person name="Schranz E."/>
            <person name="Heidstra R."/>
            <person name="Miyata K."/>
            <person name="Fedorova E."/>
            <person name="Kohlen W."/>
            <person name="Bisseling T."/>
            <person name="Smit S."/>
            <person name="Geurts R."/>
        </authorList>
    </citation>
    <scope>NUCLEOTIDE SEQUENCE [LARGE SCALE GENOMIC DNA]</scope>
    <source>
        <strain evidence="3">cv. WU1-14</strain>
    </source>
</reference>
<evidence type="ECO:0000313" key="2">
    <source>
        <dbReference type="EMBL" id="PON77015.1"/>
    </source>
</evidence>